<dbReference type="Gene3D" id="3.40.50.1110">
    <property type="entry name" value="SGNH hydrolase"/>
    <property type="match status" value="1"/>
</dbReference>
<reference evidence="3 4" key="1">
    <citation type="journal article" date="2016" name="PLoS ONE">
        <title>The Identification of Novel Diagnostic Marker Genes for the Detection of Beer Spoiling Pediococcus damnosus Strains Using the BlAst Diagnostic Gene findEr.</title>
        <authorList>
            <person name="Behr J."/>
            <person name="Geissler A.J."/>
            <person name="Schmid J."/>
            <person name="Zehe A."/>
            <person name="Vogel R.F."/>
        </authorList>
    </citation>
    <scope>NUCLEOTIDE SEQUENCE [LARGE SCALE GENOMIC DNA]</scope>
    <source>
        <strain evidence="1 4">TMW 2.1533</strain>
        <strain evidence="2 3">TMW 2.1535</strain>
    </source>
</reference>
<dbReference type="EMBL" id="CP012288">
    <property type="protein sequence ID" value="AMV67978.1"/>
    <property type="molecule type" value="Genomic_DNA"/>
</dbReference>
<dbReference type="Proteomes" id="UP000076244">
    <property type="component" value="Chromosome"/>
</dbReference>
<dbReference type="AlphaFoldDB" id="A0AAC9B0G4"/>
<evidence type="ECO:0000313" key="3">
    <source>
        <dbReference type="Proteomes" id="UP000076244"/>
    </source>
</evidence>
<evidence type="ECO:0000313" key="1">
    <source>
        <dbReference type="EMBL" id="AMV62166.1"/>
    </source>
</evidence>
<proteinExistence type="predicted"/>
<accession>A0AAC9B0G4</accession>
<evidence type="ECO:0000313" key="2">
    <source>
        <dbReference type="EMBL" id="AMV67978.1"/>
    </source>
</evidence>
<protein>
    <recommendedName>
        <fullName evidence="5">SGNH hydrolase-type esterase domain-containing protein</fullName>
    </recommendedName>
</protein>
<name>A0AAC9B0G4_9LACO</name>
<gene>
    <name evidence="1" type="ORF">ADU70_0666</name>
    <name evidence="2" type="ORF">ADU72_2057</name>
</gene>
<dbReference type="KEGG" id="pdm:ADU72_2057"/>
<dbReference type="EMBL" id="CP012275">
    <property type="protein sequence ID" value="AMV62166.1"/>
    <property type="molecule type" value="Genomic_DNA"/>
</dbReference>
<keyword evidence="3" id="KW-1185">Reference proteome</keyword>
<dbReference type="InterPro" id="IPR036514">
    <property type="entry name" value="SGNH_hydro_sf"/>
</dbReference>
<evidence type="ECO:0000313" key="4">
    <source>
        <dbReference type="Proteomes" id="UP000076405"/>
    </source>
</evidence>
<dbReference type="Proteomes" id="UP000076405">
    <property type="component" value="Chromosome"/>
</dbReference>
<sequence length="185" mass="21314">MGKSFVEYLQARDGVIPTKSAISGTTLAGLEPKAYTSRLRTDFDQHASYDVFVCQLSTNDDRDHKKLGEITPYTQKGQFDRNTTIGAIEDTLSYVRTNFGCPIIFYTCLRKTDEAYSELIKQLYALQAKWHFYILDLWDNSVMKESIKNNPSMMVDDAHPTQFGYKQLWTPVFEKELQDVLNLDK</sequence>
<dbReference type="SUPFAM" id="SSF52266">
    <property type="entry name" value="SGNH hydrolase"/>
    <property type="match status" value="1"/>
</dbReference>
<evidence type="ECO:0008006" key="5">
    <source>
        <dbReference type="Google" id="ProtNLM"/>
    </source>
</evidence>
<organism evidence="1 4">
    <name type="scientific">Pediococcus damnosus</name>
    <dbReference type="NCBI Taxonomy" id="51663"/>
    <lineage>
        <taxon>Bacteria</taxon>
        <taxon>Bacillati</taxon>
        <taxon>Bacillota</taxon>
        <taxon>Bacilli</taxon>
        <taxon>Lactobacillales</taxon>
        <taxon>Lactobacillaceae</taxon>
        <taxon>Pediococcus</taxon>
    </lineage>
</organism>